<dbReference type="AlphaFoldDB" id="A0A841AQF5"/>
<keyword evidence="2" id="KW-1185">Reference proteome</keyword>
<sequence>MRWDNLFDDLEGQLEQELSADELDERAEEERLRLGRLSLRERILALHEGDDSLVLSVALTNGQQLVVRPSTFGRDWFAADLDEGTHRRSVCIVPLAAVSALLLTRAQIEASLVEVDAASGANSLSARLTLPFVLRDLCRRRSALTLRTTTGDVHGTIDRVGRDHLDLAVHEAGTPRRQSSVTQCRVVPLAQLLLVRL</sequence>
<dbReference type="EMBL" id="JACHMJ010000001">
    <property type="protein sequence ID" value="MBB5844182.1"/>
    <property type="molecule type" value="Genomic_DNA"/>
</dbReference>
<dbReference type="RefSeq" id="WP_184238084.1">
    <property type="nucleotide sequence ID" value="NZ_JACHMJ010000001.1"/>
</dbReference>
<name>A0A841AQF5_9MICO</name>
<gene>
    <name evidence="1" type="ORF">HD599_002505</name>
</gene>
<organism evidence="1 2">
    <name type="scientific">Conyzicola lurida</name>
    <dbReference type="NCBI Taxonomy" id="1172621"/>
    <lineage>
        <taxon>Bacteria</taxon>
        <taxon>Bacillati</taxon>
        <taxon>Actinomycetota</taxon>
        <taxon>Actinomycetes</taxon>
        <taxon>Micrococcales</taxon>
        <taxon>Microbacteriaceae</taxon>
        <taxon>Conyzicola</taxon>
    </lineage>
</organism>
<dbReference type="Proteomes" id="UP000536685">
    <property type="component" value="Unassembled WGS sequence"/>
</dbReference>
<accession>A0A841AQF5</accession>
<protein>
    <submittedName>
        <fullName evidence="1">Uncharacterized protein</fullName>
    </submittedName>
</protein>
<comment type="caution">
    <text evidence="1">The sequence shown here is derived from an EMBL/GenBank/DDBJ whole genome shotgun (WGS) entry which is preliminary data.</text>
</comment>
<proteinExistence type="predicted"/>
<evidence type="ECO:0000313" key="1">
    <source>
        <dbReference type="EMBL" id="MBB5844182.1"/>
    </source>
</evidence>
<evidence type="ECO:0000313" key="2">
    <source>
        <dbReference type="Proteomes" id="UP000536685"/>
    </source>
</evidence>
<reference evidence="1 2" key="1">
    <citation type="submission" date="2020-08" db="EMBL/GenBank/DDBJ databases">
        <title>Sequencing the genomes of 1000 actinobacteria strains.</title>
        <authorList>
            <person name="Klenk H.-P."/>
        </authorList>
    </citation>
    <scope>NUCLEOTIDE SEQUENCE [LARGE SCALE GENOMIC DNA]</scope>
    <source>
        <strain evidence="1 2">DSM 105784</strain>
    </source>
</reference>